<reference evidence="1 2" key="1">
    <citation type="submission" date="2016-12" db="EMBL/GenBank/DDBJ databases">
        <title>Draft genome sequence of Fusarium oxysporum causing rot on Narcissus.</title>
        <authorList>
            <person name="Armitage A.D."/>
            <person name="Taylor A."/>
            <person name="Clarkson J.P."/>
            <person name="Harrison R.J."/>
            <person name="Jackson A.C."/>
        </authorList>
    </citation>
    <scope>NUCLEOTIDE SEQUENCE [LARGE SCALE GENOMIC DNA]</scope>
    <source>
        <strain evidence="1 2">N139</strain>
    </source>
</reference>
<dbReference type="EMBL" id="MQTW01000795">
    <property type="protein sequence ID" value="RYC79062.1"/>
    <property type="molecule type" value="Genomic_DNA"/>
</dbReference>
<proteinExistence type="predicted"/>
<comment type="caution">
    <text evidence="1">The sequence shown here is derived from an EMBL/GenBank/DDBJ whole genome shotgun (WGS) entry which is preliminary data.</text>
</comment>
<name>A0A4Q2UYB0_FUSOX</name>
<dbReference type="AlphaFoldDB" id="A0A4Q2UYB0"/>
<organism evidence="1 2">
    <name type="scientific">Fusarium oxysporum f. sp. narcissi</name>
    <dbReference type="NCBI Taxonomy" id="451672"/>
    <lineage>
        <taxon>Eukaryota</taxon>
        <taxon>Fungi</taxon>
        <taxon>Dikarya</taxon>
        <taxon>Ascomycota</taxon>
        <taxon>Pezizomycotina</taxon>
        <taxon>Sordariomycetes</taxon>
        <taxon>Hypocreomycetidae</taxon>
        <taxon>Hypocreales</taxon>
        <taxon>Nectriaceae</taxon>
        <taxon>Fusarium</taxon>
        <taxon>Fusarium oxysporum species complex</taxon>
    </lineage>
</organism>
<protein>
    <submittedName>
        <fullName evidence="1">Uncharacterized protein</fullName>
    </submittedName>
</protein>
<dbReference type="Proteomes" id="UP000290540">
    <property type="component" value="Unassembled WGS sequence"/>
</dbReference>
<evidence type="ECO:0000313" key="2">
    <source>
        <dbReference type="Proteomes" id="UP000290540"/>
    </source>
</evidence>
<accession>A0A4Q2UYB0</accession>
<evidence type="ECO:0000313" key="1">
    <source>
        <dbReference type="EMBL" id="RYC79062.1"/>
    </source>
</evidence>
<gene>
    <name evidence="1" type="ORF">BFJ63_vAg18059</name>
</gene>
<sequence>MASSFVRNCLSPLRPVADIAPDVLQISSLNPWWILQSLGSKQGDVQIHEEIAADGELMEWLVQISEGVLLPHLGDFAESMVRNRVWRQLMERGYEWACPEHPRSVQLLQKIDLRDSSHSMARLILVDELLFRGKVSV</sequence>